<evidence type="ECO:0000259" key="1">
    <source>
        <dbReference type="Pfam" id="PF06230"/>
    </source>
</evidence>
<reference evidence="3 4" key="1">
    <citation type="submission" date="2017-04" db="EMBL/GenBank/DDBJ databases">
        <authorList>
            <person name="Afonso C.L."/>
            <person name="Miller P.J."/>
            <person name="Scott M.A."/>
            <person name="Spackman E."/>
            <person name="Goraichik I."/>
            <person name="Dimitrov K.M."/>
            <person name="Suarez D.L."/>
            <person name="Swayne D.E."/>
        </authorList>
    </citation>
    <scope>NUCLEOTIDE SEQUENCE [LARGE SCALE GENOMIC DNA]</scope>
    <source>
        <strain evidence="3 4">DSM 3385</strain>
    </source>
</reference>
<feature type="domain" description="LpxI C-terminal" evidence="1">
    <location>
        <begin position="121"/>
        <end position="250"/>
    </location>
</feature>
<evidence type="ECO:0000259" key="2">
    <source>
        <dbReference type="Pfam" id="PF17930"/>
    </source>
</evidence>
<dbReference type="InterPro" id="IPR043167">
    <property type="entry name" value="LpxI_C_sf"/>
</dbReference>
<dbReference type="Proteomes" id="UP000192418">
    <property type="component" value="Unassembled WGS sequence"/>
</dbReference>
<dbReference type="Gene3D" id="3.40.50.20">
    <property type="match status" value="1"/>
</dbReference>
<dbReference type="InterPro" id="IPR041255">
    <property type="entry name" value="LpxI_N"/>
</dbReference>
<feature type="domain" description="LpxI N-terminal" evidence="2">
    <location>
        <begin position="2"/>
        <end position="118"/>
    </location>
</feature>
<dbReference type="AlphaFoldDB" id="A0A1W1ZMH6"/>
<protein>
    <recommendedName>
        <fullName evidence="5">DUF1009 domain-containing protein</fullName>
    </recommendedName>
</protein>
<organism evidence="3 4">
    <name type="scientific">Desulfocicer vacuolatum DSM 3385</name>
    <dbReference type="NCBI Taxonomy" id="1121400"/>
    <lineage>
        <taxon>Bacteria</taxon>
        <taxon>Pseudomonadati</taxon>
        <taxon>Thermodesulfobacteriota</taxon>
        <taxon>Desulfobacteria</taxon>
        <taxon>Desulfobacterales</taxon>
        <taxon>Desulfobacteraceae</taxon>
        <taxon>Desulfocicer</taxon>
    </lineage>
</organism>
<evidence type="ECO:0008006" key="5">
    <source>
        <dbReference type="Google" id="ProtNLM"/>
    </source>
</evidence>
<dbReference type="EMBL" id="FWXY01000003">
    <property type="protein sequence ID" value="SMC49261.1"/>
    <property type="molecule type" value="Genomic_DNA"/>
</dbReference>
<dbReference type="InterPro" id="IPR010415">
    <property type="entry name" value="LpxI_C"/>
</dbReference>
<name>A0A1W1ZMH6_9BACT</name>
<accession>A0A1W1ZMH6</accession>
<sequence length="257" mass="27753">MLFARRAKEKGIAVHAAAYINEASLSLEEHVDSIQWLHLGQVTKLLKFFQRRGVTRAVMLGTVKKTRIFTDIKPDLKALAFIATMGHTHDDGIMRAFADLLGKEGITICPSTMLLPDLISPKGCWTRKKPGRAAKKDIETGWHIAGEIGRLDIGQCVVVSNGTVLAVEAADGTDATIGRGGSLSRGGAVVVKRCKPGQDLRFDLPSSGVRTILAMVKSGVDVLVLEAGKSLSFDRREMIDLADEKGISIVAMGEEDF</sequence>
<gene>
    <name evidence="3" type="ORF">SAMN02746065_10311</name>
</gene>
<proteinExistence type="predicted"/>
<dbReference type="PANTHER" id="PTHR39962:SF1">
    <property type="entry name" value="LPXI FAMILY PROTEIN"/>
    <property type="match status" value="1"/>
</dbReference>
<keyword evidence="4" id="KW-1185">Reference proteome</keyword>
<dbReference type="Gene3D" id="3.40.140.80">
    <property type="match status" value="1"/>
</dbReference>
<evidence type="ECO:0000313" key="4">
    <source>
        <dbReference type="Proteomes" id="UP000192418"/>
    </source>
</evidence>
<dbReference type="InterPro" id="IPR053174">
    <property type="entry name" value="LpxI"/>
</dbReference>
<evidence type="ECO:0000313" key="3">
    <source>
        <dbReference type="EMBL" id="SMC49261.1"/>
    </source>
</evidence>
<dbReference type="Pfam" id="PF06230">
    <property type="entry name" value="LpxI_C"/>
    <property type="match status" value="1"/>
</dbReference>
<dbReference type="PANTHER" id="PTHR39962">
    <property type="entry name" value="BLL4848 PROTEIN"/>
    <property type="match status" value="1"/>
</dbReference>
<dbReference type="STRING" id="1121400.SAMN02746065_10311"/>
<dbReference type="Pfam" id="PF17930">
    <property type="entry name" value="LpxI_N"/>
    <property type="match status" value="1"/>
</dbReference>